<keyword evidence="4 5" id="KW-0472">Membrane</keyword>
<feature type="domain" description="EXS" evidence="6">
    <location>
        <begin position="212"/>
        <end position="386"/>
    </location>
</feature>
<comment type="subcellular location">
    <subcellularLocation>
        <location evidence="1">Membrane</location>
        <topology evidence="1">Multi-pass membrane protein</topology>
    </subcellularLocation>
</comment>
<feature type="transmembrane region" description="Helical" evidence="5">
    <location>
        <begin position="136"/>
        <end position="158"/>
    </location>
</feature>
<gene>
    <name evidence="7" type="ORF">HG535_0D04820</name>
</gene>
<dbReference type="PANTHER" id="PTHR10783">
    <property type="entry name" value="XENOTROPIC AND POLYTROPIC RETROVIRUS RECEPTOR 1-RELATED"/>
    <property type="match status" value="1"/>
</dbReference>
<organism evidence="7 8">
    <name type="scientific">Zygotorulaspora mrakii</name>
    <name type="common">Zygosaccharomyces mrakii</name>
    <dbReference type="NCBI Taxonomy" id="42260"/>
    <lineage>
        <taxon>Eukaryota</taxon>
        <taxon>Fungi</taxon>
        <taxon>Dikarya</taxon>
        <taxon>Ascomycota</taxon>
        <taxon>Saccharomycotina</taxon>
        <taxon>Saccharomycetes</taxon>
        <taxon>Saccharomycetales</taxon>
        <taxon>Saccharomycetaceae</taxon>
        <taxon>Zygotorulaspora</taxon>
    </lineage>
</organism>
<dbReference type="InterPro" id="IPR004342">
    <property type="entry name" value="EXS_C"/>
</dbReference>
<keyword evidence="3 5" id="KW-1133">Transmembrane helix</keyword>
<sequence length="386" mass="46421">MMKMKKKWKHENSIHLLLLDWRLANKRRQRGSMDGEKVSGELPKGWSLQIPPAERVNVLLLIAIWLWHWILVIMYSRKIDISSVLQTRRPDELKVPLAHSQLIRFSRAFGIKLSKMIVPLIIISVAFQSFDKETSSFIYSAISFLPLLQFVVILGFIWKDSVIIRYCTERLLLIEPTPRVLRNMYILLSDTLTSFGKPLVDFSLYLTALCLPQDSIWTHFDLLISLLPLIVRVTQCIREFYLTKDRSLIFNTIKYCSSIPIITYVWYSRVQPEKYDYMKHGWFLCLNSCYTFFWDIKMDWKFQSFFKIRAINKKHETMMFPRYFYYMGTLFNLLVKFWWIWTINGQRHEIFFANEQQYFEILRRSIWIIFKLESEFIIITKNNDEK</sequence>
<dbReference type="GO" id="GO:0016020">
    <property type="term" value="C:membrane"/>
    <property type="evidence" value="ECO:0007669"/>
    <property type="project" value="UniProtKB-SubCell"/>
</dbReference>
<keyword evidence="2 5" id="KW-0812">Transmembrane</keyword>
<dbReference type="OrthoDB" id="2159384at2759"/>
<name>A0A7H9B2R2_ZYGMR</name>
<evidence type="ECO:0000313" key="7">
    <source>
        <dbReference type="EMBL" id="QLG72773.1"/>
    </source>
</evidence>
<dbReference type="GO" id="GO:0005737">
    <property type="term" value="C:cytoplasm"/>
    <property type="evidence" value="ECO:0007669"/>
    <property type="project" value="TreeGrafter"/>
</dbReference>
<dbReference type="AlphaFoldDB" id="A0A7H9B2R2"/>
<accession>A0A7H9B2R2</accession>
<evidence type="ECO:0000256" key="5">
    <source>
        <dbReference type="SAM" id="Phobius"/>
    </source>
</evidence>
<dbReference type="Proteomes" id="UP000509704">
    <property type="component" value="Chromosome 4"/>
</dbReference>
<dbReference type="Pfam" id="PF03124">
    <property type="entry name" value="EXS"/>
    <property type="match status" value="1"/>
</dbReference>
<evidence type="ECO:0000256" key="3">
    <source>
        <dbReference type="ARBA" id="ARBA00022989"/>
    </source>
</evidence>
<dbReference type="RefSeq" id="XP_037144500.1">
    <property type="nucleotide sequence ID" value="XM_037288605.1"/>
</dbReference>
<feature type="transmembrane region" description="Helical" evidence="5">
    <location>
        <begin position="56"/>
        <end position="75"/>
    </location>
</feature>
<evidence type="ECO:0000256" key="4">
    <source>
        <dbReference type="ARBA" id="ARBA00023136"/>
    </source>
</evidence>
<evidence type="ECO:0000259" key="6">
    <source>
        <dbReference type="PROSITE" id="PS51380"/>
    </source>
</evidence>
<proteinExistence type="predicted"/>
<feature type="transmembrane region" description="Helical" evidence="5">
    <location>
        <begin position="323"/>
        <end position="341"/>
    </location>
</feature>
<dbReference type="GeneID" id="59236496"/>
<reference evidence="7 8" key="1">
    <citation type="submission" date="2020-07" db="EMBL/GenBank/DDBJ databases">
        <title>The yeast mating-type switching endonuclease HO is a domesticated member of an unorthodox homing genetic element family.</title>
        <authorList>
            <person name="Coughlan A.Y."/>
            <person name="Lombardi L."/>
            <person name="Braun-Galleani S."/>
            <person name="Martos A.R."/>
            <person name="Galeote V."/>
            <person name="Bigey F."/>
            <person name="Dequin S."/>
            <person name="Byrne K.P."/>
            <person name="Wolfe K.H."/>
        </authorList>
    </citation>
    <scope>NUCLEOTIDE SEQUENCE [LARGE SCALE GENOMIC DNA]</scope>
    <source>
        <strain evidence="7 8">NRRL Y-6702</strain>
    </source>
</reference>
<evidence type="ECO:0000256" key="1">
    <source>
        <dbReference type="ARBA" id="ARBA00004141"/>
    </source>
</evidence>
<dbReference type="PANTHER" id="PTHR10783:SF46">
    <property type="entry name" value="PROTEIN ERD1 HOMOLOG 2"/>
    <property type="match status" value="1"/>
</dbReference>
<dbReference type="PROSITE" id="PS51380">
    <property type="entry name" value="EXS"/>
    <property type="match status" value="1"/>
</dbReference>
<dbReference type="EMBL" id="CP058607">
    <property type="protein sequence ID" value="QLG72773.1"/>
    <property type="molecule type" value="Genomic_DNA"/>
</dbReference>
<protein>
    <recommendedName>
        <fullName evidence="6">EXS domain-containing protein</fullName>
    </recommendedName>
</protein>
<dbReference type="KEGG" id="zmk:HG535_0D04820"/>
<keyword evidence="8" id="KW-1185">Reference proteome</keyword>
<evidence type="ECO:0000256" key="2">
    <source>
        <dbReference type="ARBA" id="ARBA00022692"/>
    </source>
</evidence>
<evidence type="ECO:0000313" key="8">
    <source>
        <dbReference type="Proteomes" id="UP000509704"/>
    </source>
</evidence>